<dbReference type="PANTHER" id="PTHR24221:SF503">
    <property type="entry name" value="MITOCHONDRIAL POTASSIUM CHANNEL ATP-BINDING SUBUNIT"/>
    <property type="match status" value="1"/>
</dbReference>
<dbReference type="InterPro" id="IPR039421">
    <property type="entry name" value="Type_1_exporter"/>
</dbReference>
<evidence type="ECO:0000256" key="1">
    <source>
        <dbReference type="ARBA" id="ARBA00004141"/>
    </source>
</evidence>
<dbReference type="GO" id="GO:0140359">
    <property type="term" value="F:ABC-type transporter activity"/>
    <property type="evidence" value="ECO:0007669"/>
    <property type="project" value="InterPro"/>
</dbReference>
<dbReference type="Pfam" id="PF00005">
    <property type="entry name" value="ABC_tran"/>
    <property type="match status" value="1"/>
</dbReference>
<dbReference type="Gene3D" id="3.40.50.300">
    <property type="entry name" value="P-loop containing nucleotide triphosphate hydrolases"/>
    <property type="match status" value="1"/>
</dbReference>
<evidence type="ECO:0000256" key="6">
    <source>
        <dbReference type="ARBA" id="ARBA00023136"/>
    </source>
</evidence>
<dbReference type="InterPro" id="IPR003593">
    <property type="entry name" value="AAA+_ATPase"/>
</dbReference>
<dbReference type="GO" id="GO:0016887">
    <property type="term" value="F:ATP hydrolysis activity"/>
    <property type="evidence" value="ECO:0007669"/>
    <property type="project" value="InterPro"/>
</dbReference>
<keyword evidence="5" id="KW-1133">Transmembrane helix</keyword>
<accession>A0A1A8Z6Z6</accession>
<dbReference type="InterPro" id="IPR036640">
    <property type="entry name" value="ABC1_TM_sf"/>
</dbReference>
<reference evidence="10" key="3">
    <citation type="submission" date="2016-05" db="EMBL/GenBank/DDBJ databases">
        <authorList>
            <person name="Lavstsen T."/>
            <person name="Jespersen J.S."/>
        </authorList>
    </citation>
    <scope>NUCLEOTIDE SEQUENCE [LARGE SCALE GENOMIC DNA]</scope>
</reference>
<name>A0A1A8Z6Z6_PLAOA</name>
<reference evidence="12" key="1">
    <citation type="submission" date="2016-05" db="EMBL/GenBank/DDBJ databases">
        <authorList>
            <person name="Naeem Raeece"/>
        </authorList>
    </citation>
    <scope>NUCLEOTIDE SEQUENCE [LARGE SCALE GENOMIC DNA]</scope>
</reference>
<evidence type="ECO:0000313" key="10">
    <source>
        <dbReference type="EMBL" id="SBT39639.1"/>
    </source>
</evidence>
<feature type="region of interest" description="Disordered" evidence="7">
    <location>
        <begin position="297"/>
        <end position="339"/>
    </location>
</feature>
<feature type="domain" description="ABC transmembrane type-1" evidence="9">
    <location>
        <begin position="445"/>
        <end position="551"/>
    </location>
</feature>
<proteinExistence type="predicted"/>
<dbReference type="FunFam" id="3.40.50.300:FF:001765">
    <property type="entry name" value="ABC transporter B family member 6"/>
    <property type="match status" value="1"/>
</dbReference>
<comment type="subcellular location">
    <subcellularLocation>
        <location evidence="1">Membrane</location>
        <topology evidence="1">Multi-pass membrane protein</topology>
    </subcellularLocation>
</comment>
<evidence type="ECO:0000256" key="5">
    <source>
        <dbReference type="ARBA" id="ARBA00022989"/>
    </source>
</evidence>
<evidence type="ECO:0000259" key="8">
    <source>
        <dbReference type="PROSITE" id="PS50893"/>
    </source>
</evidence>
<dbReference type="SUPFAM" id="SSF90123">
    <property type="entry name" value="ABC transporter transmembrane region"/>
    <property type="match status" value="1"/>
</dbReference>
<dbReference type="AlphaFoldDB" id="A0A1A8Z6Z6"/>
<keyword evidence="4" id="KW-0067">ATP-binding</keyword>
<dbReference type="CDD" id="cd18582">
    <property type="entry name" value="ABC_6TM_ATM1_ABCB7"/>
    <property type="match status" value="1"/>
</dbReference>
<feature type="compositionally biased region" description="Basic and acidic residues" evidence="7">
    <location>
        <begin position="311"/>
        <end position="339"/>
    </location>
</feature>
<dbReference type="EMBL" id="FLRD01000112">
    <property type="protein sequence ID" value="SBT39639.1"/>
    <property type="molecule type" value="Genomic_DNA"/>
</dbReference>
<dbReference type="PROSITE" id="PS50929">
    <property type="entry name" value="ABC_TM1F"/>
    <property type="match status" value="2"/>
</dbReference>
<protein>
    <submittedName>
        <fullName evidence="10">ABC transporter B family member 6, putative</fullName>
    </submittedName>
</protein>
<dbReference type="Proteomes" id="UP000078550">
    <property type="component" value="Unassembled WGS sequence"/>
</dbReference>
<feature type="domain" description="ABC transmembrane type-1" evidence="9">
    <location>
        <begin position="552"/>
        <end position="685"/>
    </location>
</feature>
<dbReference type="SUPFAM" id="SSF52540">
    <property type="entry name" value="P-loop containing nucleoside triphosphate hydrolases"/>
    <property type="match status" value="1"/>
</dbReference>
<dbReference type="GO" id="GO:0016020">
    <property type="term" value="C:membrane"/>
    <property type="evidence" value="ECO:0007669"/>
    <property type="project" value="UniProtKB-SubCell"/>
</dbReference>
<evidence type="ECO:0000256" key="2">
    <source>
        <dbReference type="ARBA" id="ARBA00022692"/>
    </source>
</evidence>
<dbReference type="Pfam" id="PF00664">
    <property type="entry name" value="ABC_membrane"/>
    <property type="match status" value="2"/>
</dbReference>
<dbReference type="PANTHER" id="PTHR24221">
    <property type="entry name" value="ATP-BINDING CASSETTE SUB-FAMILY B"/>
    <property type="match status" value="1"/>
</dbReference>
<feature type="domain" description="ABC transporter" evidence="8">
    <location>
        <begin position="799"/>
        <end position="1036"/>
    </location>
</feature>
<gene>
    <name evidence="10" type="ORF">POVWA1_040360</name>
    <name evidence="11" type="ORF">POVWA2_039130</name>
</gene>
<keyword evidence="6" id="KW-0472">Membrane</keyword>
<evidence type="ECO:0000259" key="9">
    <source>
        <dbReference type="PROSITE" id="PS50929"/>
    </source>
</evidence>
<dbReference type="Proteomes" id="UP000078555">
    <property type="component" value="Unassembled WGS sequence"/>
</dbReference>
<evidence type="ECO:0000256" key="3">
    <source>
        <dbReference type="ARBA" id="ARBA00022741"/>
    </source>
</evidence>
<dbReference type="InterPro" id="IPR003439">
    <property type="entry name" value="ABC_transporter-like_ATP-bd"/>
</dbReference>
<sequence>MPQVVDSCCFHSISFNEAVVKSLLQPSCGLVETRTDRQGNPQGDAEGCFQPVLRSPIYPFACASLELYMPHTAVRRGKEHIVKYAKLQIFEEKFSFTTTPFFLSICINFKQKASHWICINNNRKKENISGLIKEIFISYIFLKKKKKKKNGSDSDSFEKYSFSNVPHGDKKQIGCAPYHRDCRQYHHHRQYIHNSARQNPQYRTISPNDIFSRSFSHLDQVNLSKPRKRTPTNDNPYRISNIVREERKAEWNNTVLRFMGQTPNNIIYPKEFPIERVLTNGYAYFCLVKRHFGKCTKREEGSANSIPNEGTPKKKQEKNDSRHPGEDYKGSENDKRCEIDKGSENGKRCEIDKGSENGKRCEIDKGSENDKRCESDSCNRRDSLNGQDVERGDEKISVRELDDILHRLEKMYENRNGKINVNIKILVYVFKNFILKNKELKIKILFSFIFLMCSKISIIYTPILLSSFIENVNLEKGLNNKLDNMSFANNSSVTILLAYVLSRVLSSSLNELRNSVFNTISQRISTYVSKLFFYKIHNLHLSYILSKKNGELSIIFNRGFTKRRTIIRKNMNKSEQNTFNIFLDSIQNVEQVKYYTNEIHELRKFVKEQKKYEKEAINVQKSLSFLNFGQQIILNFNLFLCLFLTYQNIANDIFPFSYLILVNTLLFQLAMPLNMFGTIYRETKLSLVDIECMIKILVKKIKSIDYGNKMEIKSGNILFQKVSFKYPVLHENDEVEGTERKKRGTNKIQAITQNFSSLLEKCKAWFSVMWARNTDNEKIVTTADGGKSNFANATSAYHIKNEPQKSAKKHQGENGYIFQNFTCNIEHGEKVAVIGKSGLGKSSLIKLLLKFYEINSGNIYIDNKNIEDINLYTLRKNISIVPQDTILFNNTIKYNIKYGNFHCTDKEMIEASIKSELHEKILNMEKQYNTIVGERGTKLSIGEKQRICIARCFLKNSKIIVLDEHASNLDNENKKLIEKALQKLCLGKTTFIITHVMENMQHMDKIIFFCGKSIYVGNHSEFIRDNAPYREYYAARTDAPAVVGKQ</sequence>
<dbReference type="EMBL" id="FLRE01000151">
    <property type="protein sequence ID" value="SBT40143.1"/>
    <property type="molecule type" value="Genomic_DNA"/>
</dbReference>
<keyword evidence="2" id="KW-0812">Transmembrane</keyword>
<dbReference type="GO" id="GO:0005524">
    <property type="term" value="F:ATP binding"/>
    <property type="evidence" value="ECO:0007669"/>
    <property type="project" value="UniProtKB-KW"/>
</dbReference>
<keyword evidence="3" id="KW-0547">Nucleotide-binding</keyword>
<evidence type="ECO:0000313" key="11">
    <source>
        <dbReference type="EMBL" id="SBT40143.1"/>
    </source>
</evidence>
<dbReference type="InterPro" id="IPR027417">
    <property type="entry name" value="P-loop_NTPase"/>
</dbReference>
<dbReference type="SMART" id="SM00382">
    <property type="entry name" value="AAA"/>
    <property type="match status" value="1"/>
</dbReference>
<dbReference type="InterPro" id="IPR011527">
    <property type="entry name" value="ABC1_TM_dom"/>
</dbReference>
<dbReference type="Gene3D" id="1.20.1560.10">
    <property type="entry name" value="ABC transporter type 1, transmembrane domain"/>
    <property type="match status" value="2"/>
</dbReference>
<evidence type="ECO:0000313" key="12">
    <source>
        <dbReference type="Proteomes" id="UP000078550"/>
    </source>
</evidence>
<keyword evidence="13" id="KW-1185">Reference proteome</keyword>
<organism evidence="10 13">
    <name type="scientific">Plasmodium ovale wallikeri</name>
    <dbReference type="NCBI Taxonomy" id="864142"/>
    <lineage>
        <taxon>Eukaryota</taxon>
        <taxon>Sar</taxon>
        <taxon>Alveolata</taxon>
        <taxon>Apicomplexa</taxon>
        <taxon>Aconoidasida</taxon>
        <taxon>Haemosporida</taxon>
        <taxon>Plasmodiidae</taxon>
        <taxon>Plasmodium</taxon>
        <taxon>Plasmodium (Plasmodium)</taxon>
    </lineage>
</organism>
<evidence type="ECO:0000256" key="7">
    <source>
        <dbReference type="SAM" id="MobiDB-lite"/>
    </source>
</evidence>
<evidence type="ECO:0000256" key="4">
    <source>
        <dbReference type="ARBA" id="ARBA00022840"/>
    </source>
</evidence>
<reference evidence="13" key="2">
    <citation type="submission" date="2016-05" db="EMBL/GenBank/DDBJ databases">
        <authorList>
            <person name="Naeem R."/>
        </authorList>
    </citation>
    <scope>NUCLEOTIDE SEQUENCE [LARGE SCALE GENOMIC DNA]</scope>
</reference>
<evidence type="ECO:0000313" key="13">
    <source>
        <dbReference type="Proteomes" id="UP000078555"/>
    </source>
</evidence>
<dbReference type="PROSITE" id="PS50893">
    <property type="entry name" value="ABC_TRANSPORTER_2"/>
    <property type="match status" value="1"/>
</dbReference>